<feature type="domain" description="PLAT" evidence="4">
    <location>
        <begin position="2712"/>
        <end position="2830"/>
    </location>
</feature>
<dbReference type="CTD" id="6101"/>
<dbReference type="PANTHER" id="PTHR45901">
    <property type="entry name" value="PROTEIN CBG12474"/>
    <property type="match status" value="1"/>
</dbReference>
<sequence length="2835" mass="320233">MSETTSSDFSMAQPNFSGSYRFPSSHPSNLTERVAAKRISFYKSGDPRFHGVKMVVTNRSFKTFDALLDSLSKKVPLPFGVRNITTPRGVHHITNLNELEDGRSYICSQQRKIRPINIELARKKPLMWKSSRPPSVRHRRTVPLIKRNEVSPFPQGSTVARRVSKKMVVFKNGDVGIKHTVVLNMKTMQNFNAFLDYMTEIMEYPIVNLYTTDGRKLLNTQALLLSSGAIVAAGREPFKPRNYDSEQNRLPAILPGISKRVLPKTKPTQESRNTGKWKVTIFTNEEPSAGTSSQVYITLYGRQRNSGPVCLDGHDEDVFQSGQENTFTIYTGDIGELYKIRIGHNNSGQSPSWLCEQVHLQNLNSQEEYYIPVHRWLSQSHDDGEICRELPVLHRGQPILPVTKYEVHVVTDDVWNAGTEANVYICVYGERGDSGSRLLFRSNKTRKFLKGQTDSFQLEAVQLGNLSKIVIGHDGLEAGNGWFLDKVLIKDPIKDMEYTFLCHRWLDQGEDDGRIVRELHVADNFTFPTSQELEMKRKEIWDVERWKFQKGNTVQFYNKAKGRFIRLSPDGTVDALGEKKDNYGLFDVSVKRGNVRVFSSHHIQHLALAIDKGYVSGMEKSGSSCELQIHPHSNHSITLESVRVPGHMVTFNPEGKAAEGYATGYARLTKEFVVLVKGVFSSGAVILLTSSWCQALCPRFDGSCIGTGKQSEESYWRIHKTSSADCMFESVTYPQRFLRIKDGRCDSSGAGDQYCHFKIEKNLENGSVSLESVRNRGMYVGLLPDGETKPLVHTGEKNIVFFPQVIKFGRKKPMGTSATASQPKEVIESYAQERARAQVSRSPSASPPLSKKETRKTVDEETLFPSDDDWKVTVLTGKVGTQANATLWIYGDIGASGPVMLDQNNKKPLFLPGQEDGFQIKMKNVGKIYKIRIGHDGTSDYPEWNLQKVTLMNLKSRMKLNFEVNRWLSRNRGDCNTVCECPVIKDGNPMYPIIKYQVYIYTGHLEQAETDAPIYMCIHGERGDSGMRLLHKSDLPLKFQRGQVDMFRIEAVSLGKLQKVLLRCEANKKSQYWYCEKVVIREPGKDSEYIFNCERWLPFMSQGIMCSETELNLQEMQSNSPSKIEEDVHAGDWKIIVVTGNVQNAGTEATVYLYAFGEKGSSGPIILGSGKYHLFKPNSEDSFKVNLKNLGQLYKIRVGHDNSGKDPGWYLEEIRLRDMTLESDEEMYLPVNRWLAEERDGGDTWWEIAVSASNKDPLPLVDYEIHVYTGSRPGADTDANVHINLIGTRGDSGKRKLHRSKNQTSRFQQGQVDIFCIRAISLGQLQKVIIGHDGSGPGNGWFLDQVIVKYKEGDEDRKIIFPCDRWLDEYQDDGKTETELFIRRHDESLTSATEKGQWKVWVKTAKDSPEPQESKITLVIYGWKGKTDDLLLSSLKQRSMCFLPGATDEFLVDAEDVGDVYKIRINCDCLPALGWHLKSLRMKALTSQQELNFNSNHWFSNNREDGEMVKEFPTATEYQEPLSVNKYIVSVHIGDHWGAETFANVYLTLYGQQGDTGARKLEKSLIKRELFQRNQTDSFLMEAVSLKQLKKIVIGHDGVGYGAGMYLKMITVQESQDSNTEWVFPCWKWMDSHLRTGQTVLKLKTIGKRLAFCPTLLPKSRNSSDFWTVDIIGSELKSSSSPANLSLVFYGDQGHKTLPLQIAEKPAQIKDELESLGSIYKVQVSAESAQLKEPWHLESLHMKHSGTSQEMYLTFDCWFKPNEEKCVDLPVLCASKDPLPVVEYTVHVYTGDRKNADATGDAYLSIQGERGNTGKRWLNNSDSGPVTFTRGQVHIARIKAVYLGKLNQLLIAFKTLKKDDWFLEKIIVEDDHFPSSQHIFVHNDWIRKHSKKDFTELSIPVQDIKMMSEKVKNFDTVSRGRWNMWLNGTFMSDKMPDIHVVLFGRYGKSSAQKAMNFKNNPFLVLADGIGEIIKVSLVQTGDPLEREIQLQKLRLKDLDTKQELGVHISDKQFFEEDGPNAVAELATFTPDRAPLSEQFYSVSVRTGMLPASETDADIFITIYGTNGDSCKRKLKHSRSPEYFEKGQVNVFEVKAVDLGVLSKVFVGHTNVGYGAGWYLDQITIQDPCNKDIEYLFPCQQWLDSEVGDKQTERELRVLGKVKKRQEKLKEATQGTWNVTLTTSDSHHTDVNAEAALMICCRNGTYGPVLVPKGSLIQGKSYQTSIDIDKKFGAIQKVRLQMEDAKDGDRWHCCEVKLQHKQTGEILEFPFFQTLEGCTAAERPVLISGCNILTVKKYFLDISTGQASKSGTEAEVYVTLSGTMGDTGRRKLTRKGDHAFTKEKVDAFRMEAVDIGQLKELTVEKGKGSDWQLEKIVVREEAPTMKTTVFMAQTWLKDGKSKTTSVTLHPKDYGNEVTQSPGKQQMKSDGKWKISLTMGQVGGVGQHKDSKRIPSNLVIVLYGGKGKSETIKIASSEEYQANHSLKYEVHLPSDLGELYKVRLGLESLSGDIPKASLLHFKMQNKETLDTFSHTINKTLPLSFNGDRWIEIPIEWPLKPSHTVVTYHITVFNSPFKGKRHAPLLTVCLYGSNGDTGSRHLHWPGEDVEHNGKLESFTAEVDAVELGELNRIDVSIKSQNYCALHMKRIHVKEAMKQDPIYVFDVNEEFSLDANVPEIRRKVTLSSVINEEGNELDRNIFHMPNGKNGPSENIVDYLVKVYTGDLRGAGTDANVHITLFGSGSSSKEIQLTKSLEHHDPFERGKVDTFKIMANCVGKLERIEIGHDGKGFGSGWFLERVEITDLSTDETYSFSCKRWLAKDENDGSTVVELHSDIFS</sequence>
<dbReference type="Gene3D" id="2.80.10.50">
    <property type="match status" value="2"/>
</dbReference>
<dbReference type="GeneID" id="117355307"/>
<evidence type="ECO:0000259" key="4">
    <source>
        <dbReference type="PROSITE" id="PS50095"/>
    </source>
</evidence>
<feature type="domain" description="PLAT" evidence="4">
    <location>
        <begin position="1261"/>
        <end position="1381"/>
    </location>
</feature>
<accession>A0A6P8Q018</accession>
<feature type="domain" description="Doublecortin" evidence="5">
    <location>
        <begin position="165"/>
        <end position="244"/>
    </location>
</feature>
<dbReference type="Pfam" id="PF00167">
    <property type="entry name" value="FGF"/>
    <property type="match status" value="1"/>
</dbReference>
<dbReference type="Pfam" id="PF01477">
    <property type="entry name" value="PLAT"/>
    <property type="match status" value="13"/>
</dbReference>
<evidence type="ECO:0000256" key="3">
    <source>
        <dbReference type="SAM" id="MobiDB-lite"/>
    </source>
</evidence>
<dbReference type="InterPro" id="IPR008996">
    <property type="entry name" value="IL1/FGF"/>
</dbReference>
<dbReference type="InterPro" id="IPR052970">
    <property type="entry name" value="Inner_ear_hair_cell_LOXHD"/>
</dbReference>
<dbReference type="CDD" id="cd01756">
    <property type="entry name" value="PLAT_repeat"/>
    <property type="match status" value="7"/>
</dbReference>
<feature type="region of interest" description="Disordered" evidence="3">
    <location>
        <begin position="831"/>
        <end position="860"/>
    </location>
</feature>
<feature type="domain" description="PLAT" evidence="4">
    <location>
        <begin position="2563"/>
        <end position="2681"/>
    </location>
</feature>
<dbReference type="GO" id="GO:0008083">
    <property type="term" value="F:growth factor activity"/>
    <property type="evidence" value="ECO:0007669"/>
    <property type="project" value="InterPro"/>
</dbReference>
<name>A0A6P8Q018_GEOSA</name>
<dbReference type="InterPro" id="IPR003533">
    <property type="entry name" value="Doublecortin_dom"/>
</dbReference>
<dbReference type="SMART" id="SM00308">
    <property type="entry name" value="LH2"/>
    <property type="match status" value="11"/>
</dbReference>
<dbReference type="SMART" id="SM00537">
    <property type="entry name" value="DCX"/>
    <property type="match status" value="2"/>
</dbReference>
<reference evidence="7" key="1">
    <citation type="submission" date="2025-08" db="UniProtKB">
        <authorList>
            <consortium name="RefSeq"/>
        </authorList>
    </citation>
    <scope>IDENTIFICATION</scope>
</reference>
<dbReference type="KEGG" id="gsh:117355307"/>
<comment type="similarity">
    <text evidence="1">Belongs to the heparin-binding growth factors family.</text>
</comment>
<dbReference type="PROSITE" id="PS50309">
    <property type="entry name" value="DC"/>
    <property type="match status" value="2"/>
</dbReference>
<dbReference type="CDD" id="cd23312">
    <property type="entry name" value="beta-trefoil_FGF_RP1"/>
    <property type="match status" value="2"/>
</dbReference>
<feature type="domain" description="PLAT" evidence="4">
    <location>
        <begin position="1525"/>
        <end position="1644"/>
    </location>
</feature>
<dbReference type="SUPFAM" id="SSF89837">
    <property type="entry name" value="Doublecortin (DC)"/>
    <property type="match status" value="2"/>
</dbReference>
<dbReference type="PROSITE" id="PS50095">
    <property type="entry name" value="PLAT"/>
    <property type="match status" value="15"/>
</dbReference>
<dbReference type="SUPFAM" id="SSF49723">
    <property type="entry name" value="Lipase/lipooxygenase domain (PLAT/LH2 domain)"/>
    <property type="match status" value="16"/>
</dbReference>
<dbReference type="Gene3D" id="2.60.60.20">
    <property type="entry name" value="PLAT/LH2 domain"/>
    <property type="match status" value="10"/>
</dbReference>
<evidence type="ECO:0000313" key="7">
    <source>
        <dbReference type="RefSeq" id="XP_033789544.1"/>
    </source>
</evidence>
<feature type="domain" description="PLAT" evidence="4">
    <location>
        <begin position="1665"/>
        <end position="1773"/>
    </location>
</feature>
<dbReference type="Proteomes" id="UP000515159">
    <property type="component" value="Chromosome 2"/>
</dbReference>
<dbReference type="InterPro" id="IPR001024">
    <property type="entry name" value="PLAT/LH2_dom"/>
</dbReference>
<feature type="domain" description="PLAT" evidence="4">
    <location>
        <begin position="1396"/>
        <end position="1513"/>
    </location>
</feature>
<feature type="domain" description="PLAT" evidence="4">
    <location>
        <begin position="1131"/>
        <end position="1249"/>
    </location>
</feature>
<feature type="domain" description="PLAT" evidence="4">
    <location>
        <begin position="2295"/>
        <end position="2409"/>
    </location>
</feature>
<feature type="domain" description="PLAT" evidence="4">
    <location>
        <begin position="994"/>
        <end position="1111"/>
    </location>
</feature>
<dbReference type="GO" id="GO:0035556">
    <property type="term" value="P:intracellular signal transduction"/>
    <property type="evidence" value="ECO:0007669"/>
    <property type="project" value="InterPro"/>
</dbReference>
<dbReference type="OrthoDB" id="5322100at2759"/>
<feature type="domain" description="PLAT" evidence="4">
    <location>
        <begin position="275"/>
        <end position="391"/>
    </location>
</feature>
<evidence type="ECO:0000256" key="2">
    <source>
        <dbReference type="PROSITE-ProRule" id="PRU00152"/>
    </source>
</evidence>
<dbReference type="InterPro" id="IPR036572">
    <property type="entry name" value="Doublecortin_dom_sf"/>
</dbReference>
<feature type="domain" description="PLAT" evidence="4">
    <location>
        <begin position="2429"/>
        <end position="2562"/>
    </location>
</feature>
<feature type="domain" description="Doublecortin" evidence="5">
    <location>
        <begin position="37"/>
        <end position="119"/>
    </location>
</feature>
<feature type="domain" description="PLAT" evidence="4">
    <location>
        <begin position="403"/>
        <end position="520"/>
    </location>
</feature>
<gene>
    <name evidence="7" type="primary">RP1</name>
</gene>
<feature type="domain" description="PLAT" evidence="4">
    <location>
        <begin position="868"/>
        <end position="982"/>
    </location>
</feature>
<dbReference type="Pfam" id="PF03607">
    <property type="entry name" value="DCX"/>
    <property type="match status" value="2"/>
</dbReference>
<feature type="compositionally biased region" description="Basic and acidic residues" evidence="3">
    <location>
        <begin position="850"/>
        <end position="859"/>
    </location>
</feature>
<dbReference type="InterPro" id="IPR002209">
    <property type="entry name" value="Fibroblast_GF_fam"/>
</dbReference>
<feature type="compositionally biased region" description="Polar residues" evidence="3">
    <location>
        <begin position="2415"/>
        <end position="2424"/>
    </location>
</feature>
<evidence type="ECO:0000259" key="5">
    <source>
        <dbReference type="PROSITE" id="PS50309"/>
    </source>
</evidence>
<dbReference type="PANTHER" id="PTHR45901:SF7">
    <property type="entry name" value="OXYGEN-REGULATED PROTEIN 1"/>
    <property type="match status" value="1"/>
</dbReference>
<proteinExistence type="inferred from homology"/>
<dbReference type="InParanoid" id="A0A6P8Q018"/>
<protein>
    <submittedName>
        <fullName evidence="7">Oxygen-regulated protein 1 isoform X1</fullName>
    </submittedName>
</protein>
<dbReference type="FunFam" id="3.10.20.230:FF:000006">
    <property type="entry name" value="Oxygen-regulated protein 1"/>
    <property type="match status" value="1"/>
</dbReference>
<feature type="domain" description="PLAT" evidence="4">
    <location>
        <begin position="1782"/>
        <end position="1900"/>
    </location>
</feature>
<feature type="region of interest" description="Disordered" evidence="3">
    <location>
        <begin position="2405"/>
        <end position="2427"/>
    </location>
</feature>
<feature type="domain" description="PLAT" evidence="4">
    <location>
        <begin position="2038"/>
        <end position="2156"/>
    </location>
</feature>
<dbReference type="InterPro" id="IPR036392">
    <property type="entry name" value="PLAT/LH2_dom_sf"/>
</dbReference>
<evidence type="ECO:0000256" key="1">
    <source>
        <dbReference type="ARBA" id="ARBA00007936"/>
    </source>
</evidence>
<keyword evidence="6" id="KW-1185">Reference proteome</keyword>
<evidence type="ECO:0000313" key="6">
    <source>
        <dbReference type="Proteomes" id="UP000515159"/>
    </source>
</evidence>
<dbReference type="RefSeq" id="XP_033789544.1">
    <property type="nucleotide sequence ID" value="XM_033933653.1"/>
</dbReference>
<dbReference type="SUPFAM" id="SSF50353">
    <property type="entry name" value="Cytokine"/>
    <property type="match status" value="2"/>
</dbReference>
<dbReference type="Gene3D" id="2.40.180.10">
    <property type="entry name" value="Catalase core domain"/>
    <property type="match status" value="6"/>
</dbReference>
<organism evidence="6 7">
    <name type="scientific">Geotrypetes seraphini</name>
    <name type="common">Gaboon caecilian</name>
    <name type="synonym">Caecilia seraphini</name>
    <dbReference type="NCBI Taxonomy" id="260995"/>
    <lineage>
        <taxon>Eukaryota</taxon>
        <taxon>Metazoa</taxon>
        <taxon>Chordata</taxon>
        <taxon>Craniata</taxon>
        <taxon>Vertebrata</taxon>
        <taxon>Euteleostomi</taxon>
        <taxon>Amphibia</taxon>
        <taxon>Gymnophiona</taxon>
        <taxon>Geotrypetes</taxon>
    </lineage>
</organism>
<dbReference type="Gene3D" id="3.10.20.230">
    <property type="entry name" value="Doublecortin domain"/>
    <property type="match status" value="2"/>
</dbReference>
<comment type="caution">
    <text evidence="2">Lacks conserved residue(s) required for the propagation of feature annotation.</text>
</comment>